<proteinExistence type="inferred from homology"/>
<evidence type="ECO:0000256" key="4">
    <source>
        <dbReference type="ARBA" id="ARBA00022598"/>
    </source>
</evidence>
<dbReference type="NCBIfam" id="TIGR00018">
    <property type="entry name" value="panC"/>
    <property type="match status" value="1"/>
</dbReference>
<feature type="active site" description="Proton donor" evidence="9">
    <location>
        <position position="37"/>
    </location>
</feature>
<sequence length="291" mass="31918">MKVIETIQEMTHYTETAKSSGQRIGFVPTMGFLHAGHQQLIETAAEENDIVVVSIFVNPLQFAPGEDYETYPRDLSADKRAAKAAGGSVIFAPSADEMYPRSMSVRVLPAQGTDVLCGRSRPGHFDGVLTVVQKLFHIIDPDTAYFGTKDAQQLALVENMVHDLNSRVRIGRVPTVREADGLAKSSRNENLTIEERKEAPELYQALYTASAQAGVGISAEMIEAAACEHLTTHTRGSVDYVELLTYPELTKDIAPGKTVILAAALKFRHARLIDNLIFTWPDNEGTAQFKA</sequence>
<evidence type="ECO:0000256" key="7">
    <source>
        <dbReference type="ARBA" id="ARBA00022840"/>
    </source>
</evidence>
<evidence type="ECO:0000256" key="5">
    <source>
        <dbReference type="ARBA" id="ARBA00022655"/>
    </source>
</evidence>
<dbReference type="AlphaFoldDB" id="A0A2P8HWB9"/>
<dbReference type="Gene3D" id="3.40.50.620">
    <property type="entry name" value="HUPs"/>
    <property type="match status" value="1"/>
</dbReference>
<dbReference type="EC" id="6.3.2.1" evidence="9"/>
<dbReference type="InterPro" id="IPR014729">
    <property type="entry name" value="Rossmann-like_a/b/a_fold"/>
</dbReference>
<evidence type="ECO:0000256" key="8">
    <source>
        <dbReference type="ARBA" id="ARBA00048258"/>
    </source>
</evidence>
<dbReference type="FunFam" id="3.40.50.620:FF:000013">
    <property type="entry name" value="Pantothenate synthetase"/>
    <property type="match status" value="1"/>
</dbReference>
<evidence type="ECO:0000313" key="11">
    <source>
        <dbReference type="Proteomes" id="UP000242310"/>
    </source>
</evidence>
<keyword evidence="3 9" id="KW-0963">Cytoplasm</keyword>
<dbReference type="Proteomes" id="UP000242310">
    <property type="component" value="Unassembled WGS sequence"/>
</dbReference>
<feature type="binding site" evidence="9">
    <location>
        <begin position="184"/>
        <end position="187"/>
    </location>
    <ligand>
        <name>ATP</name>
        <dbReference type="ChEBI" id="CHEBI:30616"/>
    </ligand>
</feature>
<evidence type="ECO:0000313" key="10">
    <source>
        <dbReference type="EMBL" id="PSL50532.1"/>
    </source>
</evidence>
<dbReference type="OrthoDB" id="9773087at2"/>
<dbReference type="EMBL" id="PYAV01000003">
    <property type="protein sequence ID" value="PSL50532.1"/>
    <property type="molecule type" value="Genomic_DNA"/>
</dbReference>
<dbReference type="NCBIfam" id="TIGR00125">
    <property type="entry name" value="cyt_tran_rel"/>
    <property type="match status" value="1"/>
</dbReference>
<keyword evidence="4 9" id="KW-0436">Ligase</keyword>
<dbReference type="CDD" id="cd00560">
    <property type="entry name" value="PanC"/>
    <property type="match status" value="1"/>
</dbReference>
<feature type="binding site" evidence="9">
    <location>
        <position position="61"/>
    </location>
    <ligand>
        <name>beta-alanine</name>
        <dbReference type="ChEBI" id="CHEBI:57966"/>
    </ligand>
</feature>
<comment type="pathway">
    <text evidence="1 9">Cofactor biosynthesis; (R)-pantothenate biosynthesis; (R)-pantothenate from (R)-pantoate and beta-alanine: step 1/1.</text>
</comment>
<dbReference type="HAMAP" id="MF_00158">
    <property type="entry name" value="PanC"/>
    <property type="match status" value="1"/>
</dbReference>
<feature type="binding site" evidence="9">
    <location>
        <position position="61"/>
    </location>
    <ligand>
        <name>(R)-pantoate</name>
        <dbReference type="ChEBI" id="CHEBI:15980"/>
    </ligand>
</feature>
<comment type="subcellular location">
    <subcellularLocation>
        <location evidence="9">Cytoplasm</location>
    </subcellularLocation>
</comment>
<name>A0A2P8HWB9_9BACI</name>
<accession>A0A2P8HWB9</accession>
<reference evidence="10 11" key="1">
    <citation type="submission" date="2018-03" db="EMBL/GenBank/DDBJ databases">
        <title>Genomic Encyclopedia of Type Strains, Phase III (KMG-III): the genomes of soil and plant-associated and newly described type strains.</title>
        <authorList>
            <person name="Whitman W."/>
        </authorList>
    </citation>
    <scope>NUCLEOTIDE SEQUENCE [LARGE SCALE GENOMIC DNA]</scope>
    <source>
        <strain evidence="10 11">CGMCC 1.07653</strain>
    </source>
</reference>
<organism evidence="10 11">
    <name type="scientific">Salsuginibacillus halophilus</name>
    <dbReference type="NCBI Taxonomy" id="517424"/>
    <lineage>
        <taxon>Bacteria</taxon>
        <taxon>Bacillati</taxon>
        <taxon>Bacillota</taxon>
        <taxon>Bacilli</taxon>
        <taxon>Bacillales</taxon>
        <taxon>Bacillaceae</taxon>
        <taxon>Salsuginibacillus</taxon>
    </lineage>
</organism>
<dbReference type="InterPro" id="IPR042176">
    <property type="entry name" value="Pantoate_ligase_C"/>
</dbReference>
<dbReference type="GO" id="GO:0015940">
    <property type="term" value="P:pantothenate biosynthetic process"/>
    <property type="evidence" value="ECO:0007669"/>
    <property type="project" value="UniProtKB-UniRule"/>
</dbReference>
<evidence type="ECO:0000256" key="1">
    <source>
        <dbReference type="ARBA" id="ARBA00004990"/>
    </source>
</evidence>
<dbReference type="PANTHER" id="PTHR21299">
    <property type="entry name" value="CYTIDYLATE KINASE/PANTOATE-BETA-ALANINE LIGASE"/>
    <property type="match status" value="1"/>
</dbReference>
<keyword evidence="7 9" id="KW-0067">ATP-binding</keyword>
<comment type="miscellaneous">
    <text evidence="9">The reaction proceeds by a bi uni uni bi ping pong mechanism.</text>
</comment>
<comment type="catalytic activity">
    <reaction evidence="8 9">
        <text>(R)-pantoate + beta-alanine + ATP = (R)-pantothenate + AMP + diphosphate + H(+)</text>
        <dbReference type="Rhea" id="RHEA:10912"/>
        <dbReference type="ChEBI" id="CHEBI:15378"/>
        <dbReference type="ChEBI" id="CHEBI:15980"/>
        <dbReference type="ChEBI" id="CHEBI:29032"/>
        <dbReference type="ChEBI" id="CHEBI:30616"/>
        <dbReference type="ChEBI" id="CHEBI:33019"/>
        <dbReference type="ChEBI" id="CHEBI:57966"/>
        <dbReference type="ChEBI" id="CHEBI:456215"/>
        <dbReference type="EC" id="6.3.2.1"/>
    </reaction>
</comment>
<keyword evidence="5 9" id="KW-0566">Pantothenate biosynthesis</keyword>
<keyword evidence="6 9" id="KW-0547">Nucleotide-binding</keyword>
<feature type="binding site" evidence="9">
    <location>
        <position position="176"/>
    </location>
    <ligand>
        <name>ATP</name>
        <dbReference type="ChEBI" id="CHEBI:30616"/>
    </ligand>
</feature>
<dbReference type="InterPro" id="IPR003721">
    <property type="entry name" value="Pantoate_ligase"/>
</dbReference>
<dbReference type="GO" id="GO:0005829">
    <property type="term" value="C:cytosol"/>
    <property type="evidence" value="ECO:0007669"/>
    <property type="project" value="TreeGrafter"/>
</dbReference>
<comment type="function">
    <text evidence="9">Catalyzes the condensation of pantoate with beta-alanine in an ATP-dependent reaction via a pantoyl-adenylate intermediate.</text>
</comment>
<dbReference type="PANTHER" id="PTHR21299:SF1">
    <property type="entry name" value="PANTOATE--BETA-ALANINE LIGASE"/>
    <property type="match status" value="1"/>
</dbReference>
<evidence type="ECO:0000256" key="2">
    <source>
        <dbReference type="ARBA" id="ARBA00009256"/>
    </source>
</evidence>
<evidence type="ECO:0000256" key="9">
    <source>
        <dbReference type="HAMAP-Rule" id="MF_00158"/>
    </source>
</evidence>
<protein>
    <recommendedName>
        <fullName evidence="9">Pantothenate synthetase</fullName>
        <shortName evidence="9">PS</shortName>
        <ecNumber evidence="9">6.3.2.1</ecNumber>
    </recommendedName>
    <alternativeName>
        <fullName evidence="9">Pantoate--beta-alanine ligase</fullName>
    </alternativeName>
    <alternativeName>
        <fullName evidence="9">Pantoate-activating enzyme</fullName>
    </alternativeName>
</protein>
<dbReference type="GO" id="GO:0005524">
    <property type="term" value="F:ATP binding"/>
    <property type="evidence" value="ECO:0007669"/>
    <property type="project" value="UniProtKB-KW"/>
</dbReference>
<comment type="similarity">
    <text evidence="2 9">Belongs to the pantothenate synthetase family.</text>
</comment>
<dbReference type="Gene3D" id="3.30.1300.10">
    <property type="entry name" value="Pantoate-beta-alanine ligase, C-terminal domain"/>
    <property type="match status" value="1"/>
</dbReference>
<comment type="caution">
    <text evidence="10">The sequence shown here is derived from an EMBL/GenBank/DDBJ whole genome shotgun (WGS) entry which is preliminary data.</text>
</comment>
<feature type="binding site" evidence="9">
    <location>
        <position position="153"/>
    </location>
    <ligand>
        <name>(R)-pantoate</name>
        <dbReference type="ChEBI" id="CHEBI:15980"/>
    </ligand>
</feature>
<dbReference type="Pfam" id="PF02569">
    <property type="entry name" value="Pantoate_ligase"/>
    <property type="match status" value="1"/>
</dbReference>
<keyword evidence="11" id="KW-1185">Reference proteome</keyword>
<feature type="binding site" evidence="9">
    <location>
        <begin position="30"/>
        <end position="37"/>
    </location>
    <ligand>
        <name>ATP</name>
        <dbReference type="ChEBI" id="CHEBI:30616"/>
    </ligand>
</feature>
<gene>
    <name evidence="9" type="primary">panC</name>
    <name evidence="10" type="ORF">B0H94_103144</name>
</gene>
<evidence type="ECO:0000256" key="6">
    <source>
        <dbReference type="ARBA" id="ARBA00022741"/>
    </source>
</evidence>
<dbReference type="GO" id="GO:0004592">
    <property type="term" value="F:pantoate-beta-alanine ligase activity"/>
    <property type="evidence" value="ECO:0007669"/>
    <property type="project" value="UniProtKB-UniRule"/>
</dbReference>
<comment type="subunit">
    <text evidence="9">Homodimer.</text>
</comment>
<dbReference type="SUPFAM" id="SSF52374">
    <property type="entry name" value="Nucleotidylyl transferase"/>
    <property type="match status" value="1"/>
</dbReference>
<dbReference type="UniPathway" id="UPA00028">
    <property type="reaction ID" value="UER00005"/>
</dbReference>
<dbReference type="RefSeq" id="WP_106587856.1">
    <property type="nucleotide sequence ID" value="NZ_PYAV01000003.1"/>
</dbReference>
<feature type="binding site" evidence="9">
    <location>
        <begin position="147"/>
        <end position="150"/>
    </location>
    <ligand>
        <name>ATP</name>
        <dbReference type="ChEBI" id="CHEBI:30616"/>
    </ligand>
</feature>
<evidence type="ECO:0000256" key="3">
    <source>
        <dbReference type="ARBA" id="ARBA00022490"/>
    </source>
</evidence>
<dbReference type="InterPro" id="IPR004821">
    <property type="entry name" value="Cyt_trans-like"/>
</dbReference>